<dbReference type="AlphaFoldDB" id="A0A9Q4KUI9"/>
<dbReference type="Pfam" id="PF01951">
    <property type="entry name" value="Archease"/>
    <property type="match status" value="1"/>
</dbReference>
<accession>A0A9Q4KUI9</accession>
<comment type="similarity">
    <text evidence="1">Belongs to the archease family.</text>
</comment>
<dbReference type="PANTHER" id="PTHR12682:SF11">
    <property type="entry name" value="PROTEIN ARCHEASE"/>
    <property type="match status" value="1"/>
</dbReference>
<dbReference type="EMBL" id="JAKELO010000002">
    <property type="protein sequence ID" value="MDE4907506.1"/>
    <property type="molecule type" value="Genomic_DNA"/>
</dbReference>
<evidence type="ECO:0000256" key="1">
    <source>
        <dbReference type="ARBA" id="ARBA00007963"/>
    </source>
</evidence>
<dbReference type="RefSeq" id="WP_274924156.1">
    <property type="nucleotide sequence ID" value="NZ_JAKELO010000002.1"/>
</dbReference>
<keyword evidence="7" id="KW-1185">Reference proteome</keyword>
<name>A0A9Q4KUI9_9EURY</name>
<keyword evidence="4" id="KW-0106">Calcium</keyword>
<evidence type="ECO:0000256" key="3">
    <source>
        <dbReference type="ARBA" id="ARBA00022723"/>
    </source>
</evidence>
<proteinExistence type="inferred from homology"/>
<evidence type="ECO:0000313" key="6">
    <source>
        <dbReference type="EMBL" id="MDE4907506.1"/>
    </source>
</evidence>
<keyword evidence="2" id="KW-0819">tRNA processing</keyword>
<dbReference type="InterPro" id="IPR023572">
    <property type="entry name" value="Archease_dom"/>
</dbReference>
<dbReference type="PANTHER" id="PTHR12682">
    <property type="entry name" value="ARCHEASE"/>
    <property type="match status" value="1"/>
</dbReference>
<comment type="caution">
    <text evidence="6">The sequence shown here is derived from an EMBL/GenBank/DDBJ whole genome shotgun (WGS) entry which is preliminary data.</text>
</comment>
<organism evidence="6 7">
    <name type="scientific">Methanogenium marinum</name>
    <dbReference type="NCBI Taxonomy" id="348610"/>
    <lineage>
        <taxon>Archaea</taxon>
        <taxon>Methanobacteriati</taxon>
        <taxon>Methanobacteriota</taxon>
        <taxon>Stenosarchaea group</taxon>
        <taxon>Methanomicrobia</taxon>
        <taxon>Methanomicrobiales</taxon>
        <taxon>Methanomicrobiaceae</taxon>
        <taxon>Methanogenium</taxon>
    </lineage>
</organism>
<dbReference type="InterPro" id="IPR036820">
    <property type="entry name" value="Archease_dom_sf"/>
</dbReference>
<evidence type="ECO:0000256" key="4">
    <source>
        <dbReference type="ARBA" id="ARBA00022837"/>
    </source>
</evidence>
<dbReference type="Proteomes" id="UP001143747">
    <property type="component" value="Unassembled WGS sequence"/>
</dbReference>
<dbReference type="SUPFAM" id="SSF69819">
    <property type="entry name" value="MTH1598-like"/>
    <property type="match status" value="1"/>
</dbReference>
<dbReference type="Gene3D" id="3.55.10.10">
    <property type="entry name" value="Archease domain"/>
    <property type="match status" value="1"/>
</dbReference>
<dbReference type="GO" id="GO:0008033">
    <property type="term" value="P:tRNA processing"/>
    <property type="evidence" value="ECO:0007669"/>
    <property type="project" value="UniProtKB-KW"/>
</dbReference>
<feature type="domain" description="Archease" evidence="5">
    <location>
        <begin position="3"/>
        <end position="135"/>
    </location>
</feature>
<protein>
    <submittedName>
        <fullName evidence="6">Archease</fullName>
    </submittedName>
</protein>
<keyword evidence="3" id="KW-0479">Metal-binding</keyword>
<dbReference type="InterPro" id="IPR002804">
    <property type="entry name" value="Archease"/>
</dbReference>
<reference evidence="6" key="1">
    <citation type="submission" date="2022-01" db="EMBL/GenBank/DDBJ databases">
        <title>Draft genome of Methanogenium marinum DSM 15558.</title>
        <authorList>
            <person name="Chen S.-C."/>
            <person name="You Y.-T."/>
        </authorList>
    </citation>
    <scope>NUCLEOTIDE SEQUENCE</scope>
    <source>
        <strain evidence="6">DSM 15558</strain>
    </source>
</reference>
<sequence>MPFSEREHTADVLMHVCGATKKELYEEAARALFSVMFPSSVKEKATIHFTLDEEDGERLLQEFLSEILFYAEVECVALSRAEVTFTASGLSAELFGEPFLREKHAGGTEVKGISLSGMEITRTDEGWCTLVLFDV</sequence>
<evidence type="ECO:0000313" key="7">
    <source>
        <dbReference type="Proteomes" id="UP001143747"/>
    </source>
</evidence>
<evidence type="ECO:0000256" key="2">
    <source>
        <dbReference type="ARBA" id="ARBA00022694"/>
    </source>
</evidence>
<evidence type="ECO:0000259" key="5">
    <source>
        <dbReference type="Pfam" id="PF01951"/>
    </source>
</evidence>
<gene>
    <name evidence="6" type="ORF">L0665_02585</name>
</gene>
<dbReference type="GO" id="GO:0046872">
    <property type="term" value="F:metal ion binding"/>
    <property type="evidence" value="ECO:0007669"/>
    <property type="project" value="UniProtKB-KW"/>
</dbReference>